<protein>
    <submittedName>
        <fullName evidence="1">Uncharacterized protein</fullName>
    </submittedName>
</protein>
<organism evidence="1 2">
    <name type="scientific">Abeliophyllum distichum</name>
    <dbReference type="NCBI Taxonomy" id="126358"/>
    <lineage>
        <taxon>Eukaryota</taxon>
        <taxon>Viridiplantae</taxon>
        <taxon>Streptophyta</taxon>
        <taxon>Embryophyta</taxon>
        <taxon>Tracheophyta</taxon>
        <taxon>Spermatophyta</taxon>
        <taxon>Magnoliopsida</taxon>
        <taxon>eudicotyledons</taxon>
        <taxon>Gunneridae</taxon>
        <taxon>Pentapetalae</taxon>
        <taxon>asterids</taxon>
        <taxon>lamiids</taxon>
        <taxon>Lamiales</taxon>
        <taxon>Oleaceae</taxon>
        <taxon>Forsythieae</taxon>
        <taxon>Abeliophyllum</taxon>
    </lineage>
</organism>
<reference evidence="2" key="1">
    <citation type="submission" date="2024-07" db="EMBL/GenBank/DDBJ databases">
        <title>Two chromosome-level genome assemblies of Korean endemic species Abeliophyllum distichum and Forsythia ovata (Oleaceae).</title>
        <authorList>
            <person name="Jang H."/>
        </authorList>
    </citation>
    <scope>NUCLEOTIDE SEQUENCE [LARGE SCALE GENOMIC DNA]</scope>
</reference>
<evidence type="ECO:0000313" key="2">
    <source>
        <dbReference type="Proteomes" id="UP001604336"/>
    </source>
</evidence>
<comment type="caution">
    <text evidence="1">The sequence shown here is derived from an EMBL/GenBank/DDBJ whole genome shotgun (WGS) entry which is preliminary data.</text>
</comment>
<keyword evidence="2" id="KW-1185">Reference proteome</keyword>
<proteinExistence type="predicted"/>
<accession>A0ABD1W256</accession>
<sequence>MLLIALGTIALEKQRHQCSLPLRTDEAIVLLFHLDHGGSEPMGVTSAIRERWRCPQSRRCRRAMVVGVMLHMVLHKIFPSTKWFRTLASSLLTKAVTNIVSDFGKEKGAKNLGRVIFCRAYVVFEDKPFEPLHIGLKIEVLEHCFRLNTCKLELKNMADCGPLGSLINL</sequence>
<name>A0ABD1W256_9LAMI</name>
<evidence type="ECO:0000313" key="1">
    <source>
        <dbReference type="EMBL" id="KAL2542898.1"/>
    </source>
</evidence>
<dbReference type="Proteomes" id="UP001604336">
    <property type="component" value="Unassembled WGS sequence"/>
</dbReference>
<dbReference type="EMBL" id="JBFOLK010000001">
    <property type="protein sequence ID" value="KAL2542898.1"/>
    <property type="molecule type" value="Genomic_DNA"/>
</dbReference>
<gene>
    <name evidence="1" type="ORF">Adt_03876</name>
</gene>
<dbReference type="AlphaFoldDB" id="A0ABD1W256"/>